<dbReference type="Gene3D" id="1.20.120.160">
    <property type="entry name" value="HPT domain"/>
    <property type="match status" value="1"/>
</dbReference>
<keyword evidence="5" id="KW-0418">Kinase</keyword>
<dbReference type="Pfam" id="PF01584">
    <property type="entry name" value="CheW"/>
    <property type="match status" value="1"/>
</dbReference>
<dbReference type="AlphaFoldDB" id="A0A0M4TVW7"/>
<keyword evidence="6" id="KW-0902">Two-component regulatory system</keyword>
<dbReference type="EC" id="2.7.13.3" evidence="2"/>
<dbReference type="InterPro" id="IPR003594">
    <property type="entry name" value="HATPase_dom"/>
</dbReference>
<dbReference type="InterPro" id="IPR036641">
    <property type="entry name" value="HPT_dom_sf"/>
</dbReference>
<feature type="domain" description="HPt" evidence="12">
    <location>
        <begin position="4"/>
        <end position="109"/>
    </location>
</feature>
<dbReference type="Gene3D" id="3.30.565.10">
    <property type="entry name" value="Histidine kinase-like ATPase, C-terminal domain"/>
    <property type="match status" value="1"/>
</dbReference>
<evidence type="ECO:0000256" key="8">
    <source>
        <dbReference type="PROSITE-ProRule" id="PRU00169"/>
    </source>
</evidence>
<reference evidence="13 14" key="2">
    <citation type="journal article" date="2016" name="Genome Announc.">
        <title>Draft Genome Sequence of the N2-Fixing Cyanobacterium Nostoc piscinale CENA21, Isolated from the Brazilian Amazon Floodplain.</title>
        <authorList>
            <person name="Leao T."/>
            <person name="Guimaraes P.I."/>
            <person name="de Melo A.G."/>
            <person name="Ramos R.T."/>
            <person name="Leao P.N."/>
            <person name="Silva A."/>
            <person name="Fiore M.F."/>
            <person name="Schneider M.P."/>
        </authorList>
    </citation>
    <scope>NUCLEOTIDE SEQUENCE [LARGE SCALE GENOMIC DNA]</scope>
    <source>
        <strain evidence="13 14">CENA21</strain>
    </source>
</reference>
<comment type="catalytic activity">
    <reaction evidence="1">
        <text>ATP + protein L-histidine = ADP + protein N-phospho-L-histidine.</text>
        <dbReference type="EC" id="2.7.13.3"/>
    </reaction>
</comment>
<evidence type="ECO:0000256" key="7">
    <source>
        <dbReference type="PROSITE-ProRule" id="PRU00110"/>
    </source>
</evidence>
<dbReference type="GO" id="GO:0000160">
    <property type="term" value="P:phosphorelay signal transduction system"/>
    <property type="evidence" value="ECO:0007669"/>
    <property type="project" value="UniProtKB-KW"/>
</dbReference>
<dbReference type="Pfam" id="PF00072">
    <property type="entry name" value="Response_reg"/>
    <property type="match status" value="1"/>
</dbReference>
<feature type="domain" description="CheW-like" evidence="11">
    <location>
        <begin position="834"/>
        <end position="986"/>
    </location>
</feature>
<evidence type="ECO:0000313" key="13">
    <source>
        <dbReference type="EMBL" id="ALF53264.1"/>
    </source>
</evidence>
<dbReference type="InterPro" id="IPR011006">
    <property type="entry name" value="CheY-like_superfamily"/>
</dbReference>
<dbReference type="SMART" id="SM00387">
    <property type="entry name" value="HATPase_c"/>
    <property type="match status" value="1"/>
</dbReference>
<dbReference type="InterPro" id="IPR008207">
    <property type="entry name" value="Sig_transdc_His_kin_Hpt_dom"/>
</dbReference>
<evidence type="ECO:0000256" key="5">
    <source>
        <dbReference type="ARBA" id="ARBA00022777"/>
    </source>
</evidence>
<dbReference type="PATRIC" id="fig|224013.5.peg.2686"/>
<dbReference type="Proteomes" id="UP000062645">
    <property type="component" value="Chromosome"/>
</dbReference>
<evidence type="ECO:0000256" key="3">
    <source>
        <dbReference type="ARBA" id="ARBA00022553"/>
    </source>
</evidence>
<feature type="domain" description="Response regulatory" evidence="10">
    <location>
        <begin position="1037"/>
        <end position="1154"/>
    </location>
</feature>
<dbReference type="Gene3D" id="3.40.50.2300">
    <property type="match status" value="1"/>
</dbReference>
<dbReference type="Gene3D" id="2.30.30.40">
    <property type="entry name" value="SH3 Domains"/>
    <property type="match status" value="1"/>
</dbReference>
<dbReference type="RefSeq" id="WP_062292091.1">
    <property type="nucleotide sequence ID" value="NZ_CP012036.1"/>
</dbReference>
<feature type="modified residue" description="4-aspartylphosphate" evidence="8">
    <location>
        <position position="1087"/>
    </location>
</feature>
<dbReference type="SUPFAM" id="SSF47226">
    <property type="entry name" value="Histidine-containing phosphotransfer domain, HPT domain"/>
    <property type="match status" value="1"/>
</dbReference>
<feature type="domain" description="Histidine kinase" evidence="9">
    <location>
        <begin position="590"/>
        <end position="832"/>
    </location>
</feature>
<organism evidence="13 14">
    <name type="scientific">Nostoc piscinale CENA21</name>
    <dbReference type="NCBI Taxonomy" id="224013"/>
    <lineage>
        <taxon>Bacteria</taxon>
        <taxon>Bacillati</taxon>
        <taxon>Cyanobacteriota</taxon>
        <taxon>Cyanophyceae</taxon>
        <taxon>Nostocales</taxon>
        <taxon>Nostocaceae</taxon>
        <taxon>Nostoc</taxon>
    </lineage>
</organism>
<dbReference type="PANTHER" id="PTHR43395:SF1">
    <property type="entry name" value="CHEMOTAXIS PROTEIN CHEA"/>
    <property type="match status" value="1"/>
</dbReference>
<dbReference type="PROSITE" id="PS50109">
    <property type="entry name" value="HIS_KIN"/>
    <property type="match status" value="1"/>
</dbReference>
<dbReference type="InterPro" id="IPR004358">
    <property type="entry name" value="Sig_transdc_His_kin-like_C"/>
</dbReference>
<accession>A0A0M4TVW7</accession>
<keyword evidence="4" id="KW-0808">Transferase</keyword>
<dbReference type="SMART" id="SM00073">
    <property type="entry name" value="HPT"/>
    <property type="match status" value="1"/>
</dbReference>
<evidence type="ECO:0000256" key="2">
    <source>
        <dbReference type="ARBA" id="ARBA00012438"/>
    </source>
</evidence>
<dbReference type="PROSITE" id="PS50110">
    <property type="entry name" value="RESPONSE_REGULATORY"/>
    <property type="match status" value="1"/>
</dbReference>
<dbReference type="GO" id="GO:0004673">
    <property type="term" value="F:protein histidine kinase activity"/>
    <property type="evidence" value="ECO:0007669"/>
    <property type="project" value="UniProtKB-EC"/>
</dbReference>
<dbReference type="OrthoDB" id="2079555at2"/>
<evidence type="ECO:0000259" key="12">
    <source>
        <dbReference type="PROSITE" id="PS50894"/>
    </source>
</evidence>
<reference evidence="14" key="1">
    <citation type="submission" date="2015-07" db="EMBL/GenBank/DDBJ databases">
        <title>Genome Of Nitrogen-Fixing Cyanobacterium Nostoc piscinale CENA21 From Solimoes/Amazon River Floodplain Sediments And Comparative Genomics To Uncover Biosynthetic Natural Products Potential.</title>
        <authorList>
            <person name="Leao T.F."/>
            <person name="Leao P.N."/>
            <person name="Guimaraes P.I."/>
            <person name="de Melo A.G.C."/>
            <person name="Ramos R.T.J."/>
            <person name="Silva A."/>
            <person name="Fiore M.F."/>
            <person name="Schneider M.P.C."/>
        </authorList>
    </citation>
    <scope>NUCLEOTIDE SEQUENCE [LARGE SCALE GENOMIC DNA]</scope>
    <source>
        <strain evidence="14">CENA21</strain>
    </source>
</reference>
<dbReference type="Pfam" id="PF02518">
    <property type="entry name" value="HATPase_c"/>
    <property type="match status" value="1"/>
</dbReference>
<dbReference type="PANTHER" id="PTHR43395">
    <property type="entry name" value="SENSOR HISTIDINE KINASE CHEA"/>
    <property type="match status" value="1"/>
</dbReference>
<dbReference type="SMART" id="SM00260">
    <property type="entry name" value="CheW"/>
    <property type="match status" value="1"/>
</dbReference>
<dbReference type="SUPFAM" id="SSF55874">
    <property type="entry name" value="ATPase domain of HSP90 chaperone/DNA topoisomerase II/histidine kinase"/>
    <property type="match status" value="1"/>
</dbReference>
<dbReference type="KEGG" id="npz:ACX27_11110"/>
<sequence>MITDAEIREQGYVYFLAEAPELLQTIEQELLSLTEEEDKRKNKVHTLMRATHTLKGGAATVGLEAIQTIAHSLEDVFKALYNPDIVIDNDLHTLLLKAYECLRLALTTTLTSSAANVQEVIERATNIFTQLQARLGDDFGTDNYIPTSQELGFDVVKSIFEVGVQQRIDNITEIINNPPEKSEFRDFITSQAEVFLGLAESLDLRGLEELAQKILAALQADPSQAMEIAELMLQDLQTIQTAVFAGDRTCTNLLSPAWQNLIPVIESEQLLPEVPDNSTTDNLLQTAAEFYQFLTTSGNHKHEQIQPTTAKFYLKLVQSILSWFQQQQQIQPAKLNLSLLIPKFDTEQQINYIETWLKEFLAFVQNPDDSYSLCLYRHGMILIVLLAIAQFEYGNDKGDSYILLTRYLQKQIITLAKEYKNYPPVNSQEKNWLEHPQFQNIVVANENANPLETETEHLLESIWGGETSSEPAVIIDDPVLEQPSVEAVTEVVSNIREQLEDKSSPVVKSQKFVRVDVEGLRNLNYLAGELLIYHKKRNLYDEQIQELIDKLLQQINRHQIILHQLRDVPLNLPTVTPQLSQNFAAVKFDSLEMDVYTEFNLALHTAIEETLQLQETTESLDLTVKQANQTTDKQQNLVFTIIDNLVEARMLPLGDILHRFPPMVKKLGSIYYKNVELQLIGTDVLVDKAIAEKLYEPLLHLVRNAFDHGIESPQIRQERGKPEEGLITIRAYHQSSQTIIEVQDDGQGLNLEKIHQKAIEMKLDISGNSESELLNSMFAPGLSTAEQVSNISGRGIGLDIVRSQIEALHGSIAVQTLPQQGTKFTLKIPFSMTTDKLMLVQAGGVVYALLLDSVEKIIIPAPQQIKEFEGKKVLYWHTEQNETLIGLHQLSELMSYNCSVVKSNSLNNPATTLDTKLMNNPILILKTHQGIFALEVDQIIGEQELVIRPLGNAIAPPKYVYGCSTSANGNLILVIDGALLLDSINLPATPELVPLPIIPAAESALPIAEDLSISTPANSPARPLSQQIEANFPAPKVVLIVDDAISLRQTLSLTLQRDGYQVIQAQNGVEALEQLQKYPDIQVIISDLEMPRMNGFELLTNVQQIPNLAKIPVVILSSRSADKHRQLAKELGARAYLTKPYLEQEFLSTISSLIQQTSGSNNLLMELTV</sequence>
<dbReference type="EMBL" id="CP012036">
    <property type="protein sequence ID" value="ALF53264.1"/>
    <property type="molecule type" value="Genomic_DNA"/>
</dbReference>
<gene>
    <name evidence="13" type="ORF">ACX27_11110</name>
</gene>
<proteinExistence type="predicted"/>
<feature type="modified residue" description="Phosphohistidine" evidence="7">
    <location>
        <position position="52"/>
    </location>
</feature>
<dbReference type="InterPro" id="IPR036890">
    <property type="entry name" value="HATPase_C_sf"/>
</dbReference>
<dbReference type="FunFam" id="3.30.565.10:FF:000016">
    <property type="entry name" value="Chemotaxis protein CheA, putative"/>
    <property type="match status" value="1"/>
</dbReference>
<dbReference type="SUPFAM" id="SSF52172">
    <property type="entry name" value="CheY-like"/>
    <property type="match status" value="1"/>
</dbReference>
<evidence type="ECO:0000259" key="11">
    <source>
        <dbReference type="PROSITE" id="PS50851"/>
    </source>
</evidence>
<dbReference type="Pfam" id="PF01627">
    <property type="entry name" value="Hpt"/>
    <property type="match status" value="1"/>
</dbReference>
<dbReference type="PROSITE" id="PS50894">
    <property type="entry name" value="HPT"/>
    <property type="match status" value="1"/>
</dbReference>
<dbReference type="InterPro" id="IPR005467">
    <property type="entry name" value="His_kinase_dom"/>
</dbReference>
<dbReference type="SUPFAM" id="SSF50341">
    <property type="entry name" value="CheW-like"/>
    <property type="match status" value="1"/>
</dbReference>
<dbReference type="PROSITE" id="PS50851">
    <property type="entry name" value="CHEW"/>
    <property type="match status" value="1"/>
</dbReference>
<name>A0A0M4TVW7_9NOSO</name>
<dbReference type="GO" id="GO:0006935">
    <property type="term" value="P:chemotaxis"/>
    <property type="evidence" value="ECO:0007669"/>
    <property type="project" value="InterPro"/>
</dbReference>
<keyword evidence="14" id="KW-1185">Reference proteome</keyword>
<dbReference type="InterPro" id="IPR051315">
    <property type="entry name" value="Bact_Chemotaxis_CheA"/>
</dbReference>
<evidence type="ECO:0000313" key="14">
    <source>
        <dbReference type="Proteomes" id="UP000062645"/>
    </source>
</evidence>
<evidence type="ECO:0000256" key="4">
    <source>
        <dbReference type="ARBA" id="ARBA00022679"/>
    </source>
</evidence>
<dbReference type="CDD" id="cd00088">
    <property type="entry name" value="HPT"/>
    <property type="match status" value="1"/>
</dbReference>
<dbReference type="InterPro" id="IPR001789">
    <property type="entry name" value="Sig_transdc_resp-reg_receiver"/>
</dbReference>
<evidence type="ECO:0000256" key="6">
    <source>
        <dbReference type="ARBA" id="ARBA00023012"/>
    </source>
</evidence>
<evidence type="ECO:0000256" key="1">
    <source>
        <dbReference type="ARBA" id="ARBA00000085"/>
    </source>
</evidence>
<protein>
    <recommendedName>
        <fullName evidence="2">histidine kinase</fullName>
        <ecNumber evidence="2">2.7.13.3</ecNumber>
    </recommendedName>
</protein>
<dbReference type="STRING" id="224013.ACX27_11110"/>
<dbReference type="PRINTS" id="PR00344">
    <property type="entry name" value="BCTRLSENSOR"/>
</dbReference>
<dbReference type="SMART" id="SM00448">
    <property type="entry name" value="REC"/>
    <property type="match status" value="1"/>
</dbReference>
<keyword evidence="3 8" id="KW-0597">Phosphoprotein</keyword>
<evidence type="ECO:0000259" key="10">
    <source>
        <dbReference type="PROSITE" id="PS50110"/>
    </source>
</evidence>
<dbReference type="InterPro" id="IPR036061">
    <property type="entry name" value="CheW-like_dom_sf"/>
</dbReference>
<evidence type="ECO:0000259" key="9">
    <source>
        <dbReference type="PROSITE" id="PS50109"/>
    </source>
</evidence>
<dbReference type="InterPro" id="IPR002545">
    <property type="entry name" value="CheW-lke_dom"/>
</dbReference>